<dbReference type="Pfam" id="PF13098">
    <property type="entry name" value="Thioredoxin_2"/>
    <property type="match status" value="1"/>
</dbReference>
<name>A0A1H3JJA0_9BURK</name>
<dbReference type="InterPro" id="IPR051470">
    <property type="entry name" value="Thiol:disulfide_interchange"/>
</dbReference>
<dbReference type="NCBIfam" id="NF008657">
    <property type="entry name" value="PRK11657.1"/>
    <property type="match status" value="1"/>
</dbReference>
<gene>
    <name evidence="3" type="ORF">SAMN05421547_104291</name>
</gene>
<evidence type="ECO:0000256" key="1">
    <source>
        <dbReference type="RuleBase" id="RU364038"/>
    </source>
</evidence>
<dbReference type="Gene3D" id="3.10.450.70">
    <property type="entry name" value="Disulphide bond isomerase, DsbC/G, N-terminal"/>
    <property type="match status" value="1"/>
</dbReference>
<evidence type="ECO:0000313" key="3">
    <source>
        <dbReference type="EMBL" id="SDY40033.1"/>
    </source>
</evidence>
<organism evidence="3 4">
    <name type="scientific">Delftia lacustris</name>
    <dbReference type="NCBI Taxonomy" id="558537"/>
    <lineage>
        <taxon>Bacteria</taxon>
        <taxon>Pseudomonadati</taxon>
        <taxon>Pseudomonadota</taxon>
        <taxon>Betaproteobacteria</taxon>
        <taxon>Burkholderiales</taxon>
        <taxon>Comamonadaceae</taxon>
        <taxon>Delftia</taxon>
    </lineage>
</organism>
<keyword evidence="1" id="KW-0676">Redox-active center</keyword>
<protein>
    <recommendedName>
        <fullName evidence="1">Thiol:disulfide interchange protein</fullName>
    </recommendedName>
</protein>
<dbReference type="GeneID" id="94691877"/>
<feature type="signal peptide" evidence="1">
    <location>
        <begin position="1"/>
        <end position="28"/>
    </location>
</feature>
<dbReference type="Proteomes" id="UP000183417">
    <property type="component" value="Unassembled WGS sequence"/>
</dbReference>
<dbReference type="SUPFAM" id="SSF54423">
    <property type="entry name" value="DsbC/DsbG N-terminal domain-like"/>
    <property type="match status" value="1"/>
</dbReference>
<sequence>MSASPLFPLPALAGALALSAALALPAAASELPSEDFLAQQGLTLVGPLPAVGGLKAWAAYRDRQPVPIYRMPDGKHWVLGTVIDAQGRDVNAQALQAAVQKPMGEQLWSDVQRAQSIPDGRADAPRTVYVFTDPNCPYCNQLWNDARPWVESGQVQLRHILVGILKPSSEGKAAAMLTARQPEQALAEHARAYAKAGRASAEGAGATPLAPVPQATRQVLASHASLMSTWGLRATPALVWKDDKGVVQVRTGLPPGLLEEVMGPRGRK</sequence>
<proteinExistence type="inferred from homology"/>
<evidence type="ECO:0000313" key="4">
    <source>
        <dbReference type="Proteomes" id="UP000183417"/>
    </source>
</evidence>
<comment type="similarity">
    <text evidence="1">Belongs to the thioredoxin family. DsbC subfamily.</text>
</comment>
<accession>A0A1H3JJA0</accession>
<dbReference type="AlphaFoldDB" id="A0A1H3JJA0"/>
<comment type="function">
    <text evidence="1">Required for disulfide bond formation in some periplasmic proteins. Acts by transferring its disulfide bond to other proteins and is reduced in the process.</text>
</comment>
<dbReference type="GO" id="GO:0042597">
    <property type="term" value="C:periplasmic space"/>
    <property type="evidence" value="ECO:0007669"/>
    <property type="project" value="UniProtKB-SubCell"/>
</dbReference>
<dbReference type="InterPro" id="IPR033954">
    <property type="entry name" value="DiS-bond_Isoase_DsbC/G"/>
</dbReference>
<dbReference type="InterPro" id="IPR009094">
    <property type="entry name" value="DiS-bond_isomerase_DsbC/G_N_sf"/>
</dbReference>
<dbReference type="InterPro" id="IPR012336">
    <property type="entry name" value="Thioredoxin-like_fold"/>
</dbReference>
<dbReference type="PANTHER" id="PTHR35272:SF4">
    <property type="entry name" value="THIOL:DISULFIDE INTERCHANGE PROTEIN DSBG"/>
    <property type="match status" value="1"/>
</dbReference>
<dbReference type="RefSeq" id="WP_016446232.1">
    <property type="nucleotide sequence ID" value="NZ_AP025556.1"/>
</dbReference>
<evidence type="ECO:0000259" key="2">
    <source>
        <dbReference type="Pfam" id="PF13098"/>
    </source>
</evidence>
<dbReference type="SUPFAM" id="SSF52833">
    <property type="entry name" value="Thioredoxin-like"/>
    <property type="match status" value="1"/>
</dbReference>
<feature type="chain" id="PRO_5010001287" description="Thiol:disulfide interchange protein" evidence="1">
    <location>
        <begin position="29"/>
        <end position="268"/>
    </location>
</feature>
<keyword evidence="1" id="KW-0732">Signal</keyword>
<reference evidence="3 4" key="1">
    <citation type="submission" date="2016-10" db="EMBL/GenBank/DDBJ databases">
        <authorList>
            <person name="de Groot N.N."/>
        </authorList>
    </citation>
    <scope>NUCLEOTIDE SEQUENCE [LARGE SCALE GENOMIC DNA]</scope>
    <source>
        <strain evidence="3 4">LMG 24775</strain>
    </source>
</reference>
<feature type="domain" description="Thioredoxin-like fold" evidence="2">
    <location>
        <begin position="125"/>
        <end position="253"/>
    </location>
</feature>
<dbReference type="InterPro" id="IPR036249">
    <property type="entry name" value="Thioredoxin-like_sf"/>
</dbReference>
<dbReference type="Gene3D" id="3.40.30.10">
    <property type="entry name" value="Glutaredoxin"/>
    <property type="match status" value="1"/>
</dbReference>
<keyword evidence="1" id="KW-0574">Periplasm</keyword>
<dbReference type="PANTHER" id="PTHR35272">
    <property type="entry name" value="THIOL:DISULFIDE INTERCHANGE PROTEIN DSBC-RELATED"/>
    <property type="match status" value="1"/>
</dbReference>
<comment type="subcellular location">
    <subcellularLocation>
        <location evidence="1">Periplasm</location>
    </subcellularLocation>
</comment>
<dbReference type="CDD" id="cd03020">
    <property type="entry name" value="DsbA_DsbC_DsbG"/>
    <property type="match status" value="1"/>
</dbReference>
<dbReference type="EMBL" id="FNPE01000004">
    <property type="protein sequence ID" value="SDY40033.1"/>
    <property type="molecule type" value="Genomic_DNA"/>
</dbReference>